<comment type="subcellular location">
    <subcellularLocation>
        <location evidence="6">Cytoplasm</location>
    </subcellularLocation>
</comment>
<dbReference type="InterPro" id="IPR000878">
    <property type="entry name" value="4pyrrol_Mease"/>
</dbReference>
<dbReference type="Gene3D" id="3.40.1010.10">
    <property type="entry name" value="Cobalt-precorrin-4 Transmethylase, Domain 1"/>
    <property type="match status" value="1"/>
</dbReference>
<dbReference type="Pfam" id="PF23016">
    <property type="entry name" value="RsmI_C"/>
    <property type="match status" value="1"/>
</dbReference>
<comment type="caution">
    <text evidence="9">The sequence shown here is derived from an EMBL/GenBank/DDBJ whole genome shotgun (WGS) entry which is preliminary data.</text>
</comment>
<dbReference type="SUPFAM" id="SSF53790">
    <property type="entry name" value="Tetrapyrrole methylase"/>
    <property type="match status" value="1"/>
</dbReference>
<sequence length="283" mass="29523">MNSDPRPLSAGLYLVATPIGNARDITLRALDVLAAADTLAAEDTRTARRLMEIHGVPLGGRRVLAYHDHSSAPDRARLVEAARTGSLAYVSEAGTPLLADPGFRLAREVRSAGGAVTAVPGASALLAALSVGGLPTDRFFFAGFLPSARAARRAALAELAQVPATLVLYESPNRVTDLLGDIAEGLGPDRPVSLCRELTKKFEEVVSGPAGAIDPAGLTLKGEFVVLVGAAEKGEGPGEEEIDAALRQAMETMRVKDAATAVAGALGLPRREVYQRALTLRES</sequence>
<dbReference type="PANTHER" id="PTHR46111">
    <property type="entry name" value="RIBOSOMAL RNA SMALL SUBUNIT METHYLTRANSFERASE I"/>
    <property type="match status" value="1"/>
</dbReference>
<evidence type="ECO:0000259" key="8">
    <source>
        <dbReference type="Pfam" id="PF23016"/>
    </source>
</evidence>
<dbReference type="Proteomes" id="UP000326554">
    <property type="component" value="Unassembled WGS sequence"/>
</dbReference>
<gene>
    <name evidence="6 9" type="primary">rsmI</name>
    <name evidence="9" type="ORF">F3S47_17960</name>
</gene>
<evidence type="ECO:0000313" key="10">
    <source>
        <dbReference type="Proteomes" id="UP000326554"/>
    </source>
</evidence>
<keyword evidence="1 6" id="KW-0963">Cytoplasm</keyword>
<dbReference type="AlphaFoldDB" id="A0A5J5GBL5"/>
<comment type="function">
    <text evidence="6">Catalyzes the 2'-O-methylation of the ribose of cytidine 1402 (C1402) in 16S rRNA.</text>
</comment>
<name>A0A5J5GBL5_9RHOB</name>
<dbReference type="InterPro" id="IPR008189">
    <property type="entry name" value="rRNA_ssu_MeTfrase_I"/>
</dbReference>
<protein>
    <recommendedName>
        <fullName evidence="6">Ribosomal RNA small subunit methyltransferase I</fullName>
        <ecNumber evidence="6">2.1.1.198</ecNumber>
    </recommendedName>
    <alternativeName>
        <fullName evidence="6">16S rRNA 2'-O-ribose C1402 methyltransferase</fullName>
    </alternativeName>
    <alternativeName>
        <fullName evidence="6">rRNA (cytidine-2'-O-)-methyltransferase RsmI</fullName>
    </alternativeName>
</protein>
<feature type="domain" description="RsmI HTH" evidence="8">
    <location>
        <begin position="238"/>
        <end position="281"/>
    </location>
</feature>
<evidence type="ECO:0000256" key="5">
    <source>
        <dbReference type="ARBA" id="ARBA00022691"/>
    </source>
</evidence>
<evidence type="ECO:0000256" key="4">
    <source>
        <dbReference type="ARBA" id="ARBA00022679"/>
    </source>
</evidence>
<organism evidence="9 10">
    <name type="scientific">Histidinibacterium aquaticum</name>
    <dbReference type="NCBI Taxonomy" id="2613962"/>
    <lineage>
        <taxon>Bacteria</taxon>
        <taxon>Pseudomonadati</taxon>
        <taxon>Pseudomonadota</taxon>
        <taxon>Alphaproteobacteria</taxon>
        <taxon>Rhodobacterales</taxon>
        <taxon>Paracoccaceae</taxon>
        <taxon>Histidinibacterium</taxon>
    </lineage>
</organism>
<keyword evidence="5 6" id="KW-0949">S-adenosyl-L-methionine</keyword>
<evidence type="ECO:0000256" key="3">
    <source>
        <dbReference type="ARBA" id="ARBA00022603"/>
    </source>
</evidence>
<proteinExistence type="inferred from homology"/>
<dbReference type="GO" id="GO:0005737">
    <property type="term" value="C:cytoplasm"/>
    <property type="evidence" value="ECO:0007669"/>
    <property type="project" value="UniProtKB-SubCell"/>
</dbReference>
<evidence type="ECO:0000259" key="7">
    <source>
        <dbReference type="Pfam" id="PF00590"/>
    </source>
</evidence>
<evidence type="ECO:0000313" key="9">
    <source>
        <dbReference type="EMBL" id="KAA9005192.1"/>
    </source>
</evidence>
<dbReference type="RefSeq" id="WP_150446697.1">
    <property type="nucleotide sequence ID" value="NZ_VYQE01000007.1"/>
</dbReference>
<dbReference type="InterPro" id="IPR014776">
    <property type="entry name" value="4pyrrole_Mease_sub2"/>
</dbReference>
<dbReference type="EMBL" id="VYQE01000007">
    <property type="protein sequence ID" value="KAA9005192.1"/>
    <property type="molecule type" value="Genomic_DNA"/>
</dbReference>
<dbReference type="CDD" id="cd11648">
    <property type="entry name" value="RsmI"/>
    <property type="match status" value="1"/>
</dbReference>
<dbReference type="HAMAP" id="MF_01877">
    <property type="entry name" value="16SrRNA_methyltr_I"/>
    <property type="match status" value="1"/>
</dbReference>
<dbReference type="InterPro" id="IPR014777">
    <property type="entry name" value="4pyrrole_Mease_sub1"/>
</dbReference>
<feature type="domain" description="Tetrapyrrole methylase" evidence="7">
    <location>
        <begin position="12"/>
        <end position="213"/>
    </location>
</feature>
<evidence type="ECO:0000256" key="6">
    <source>
        <dbReference type="HAMAP-Rule" id="MF_01877"/>
    </source>
</evidence>
<dbReference type="Gene3D" id="3.30.950.10">
    <property type="entry name" value="Methyltransferase, Cobalt-precorrin-4 Transmethylase, Domain 2"/>
    <property type="match status" value="1"/>
</dbReference>
<comment type="catalytic activity">
    <reaction evidence="6">
        <text>cytidine(1402) in 16S rRNA + S-adenosyl-L-methionine = 2'-O-methylcytidine(1402) in 16S rRNA + S-adenosyl-L-homocysteine + H(+)</text>
        <dbReference type="Rhea" id="RHEA:42924"/>
        <dbReference type="Rhea" id="RHEA-COMP:10285"/>
        <dbReference type="Rhea" id="RHEA-COMP:10286"/>
        <dbReference type="ChEBI" id="CHEBI:15378"/>
        <dbReference type="ChEBI" id="CHEBI:57856"/>
        <dbReference type="ChEBI" id="CHEBI:59789"/>
        <dbReference type="ChEBI" id="CHEBI:74495"/>
        <dbReference type="ChEBI" id="CHEBI:82748"/>
        <dbReference type="EC" id="2.1.1.198"/>
    </reaction>
</comment>
<evidence type="ECO:0000256" key="1">
    <source>
        <dbReference type="ARBA" id="ARBA00022490"/>
    </source>
</evidence>
<keyword evidence="3 6" id="KW-0489">Methyltransferase</keyword>
<dbReference type="GO" id="GO:0070677">
    <property type="term" value="F:rRNA (cytosine-2'-O-)-methyltransferase activity"/>
    <property type="evidence" value="ECO:0007669"/>
    <property type="project" value="UniProtKB-UniRule"/>
</dbReference>
<dbReference type="InterPro" id="IPR053910">
    <property type="entry name" value="RsmI_HTH"/>
</dbReference>
<comment type="similarity">
    <text evidence="6">Belongs to the methyltransferase superfamily. RsmI family.</text>
</comment>
<accession>A0A5J5GBL5</accession>
<dbReference type="InterPro" id="IPR035996">
    <property type="entry name" value="4pyrrol_Methylase_sf"/>
</dbReference>
<evidence type="ECO:0000256" key="2">
    <source>
        <dbReference type="ARBA" id="ARBA00022552"/>
    </source>
</evidence>
<keyword evidence="2 6" id="KW-0698">rRNA processing</keyword>
<reference evidence="9 10" key="1">
    <citation type="submission" date="2019-09" db="EMBL/GenBank/DDBJ databases">
        <authorList>
            <person name="Park J.-S."/>
            <person name="Choi H.-J."/>
        </authorList>
    </citation>
    <scope>NUCLEOTIDE SEQUENCE [LARGE SCALE GENOMIC DNA]</scope>
    <source>
        <strain evidence="9 10">176SS1-4</strain>
    </source>
</reference>
<dbReference type="PIRSF" id="PIRSF005917">
    <property type="entry name" value="MTase_YraL"/>
    <property type="match status" value="1"/>
</dbReference>
<dbReference type="NCBIfam" id="TIGR00096">
    <property type="entry name" value="16S rRNA (cytidine(1402)-2'-O)-methyltransferase"/>
    <property type="match status" value="1"/>
</dbReference>
<dbReference type="PANTHER" id="PTHR46111:SF1">
    <property type="entry name" value="RIBOSOMAL RNA SMALL SUBUNIT METHYLTRANSFERASE I"/>
    <property type="match status" value="1"/>
</dbReference>
<keyword evidence="4 6" id="KW-0808">Transferase</keyword>
<keyword evidence="10" id="KW-1185">Reference proteome</keyword>
<dbReference type="EC" id="2.1.1.198" evidence="6"/>
<dbReference type="Pfam" id="PF00590">
    <property type="entry name" value="TP_methylase"/>
    <property type="match status" value="1"/>
</dbReference>